<dbReference type="EMBL" id="CAUJNA010003510">
    <property type="protein sequence ID" value="CAJ1403794.1"/>
    <property type="molecule type" value="Genomic_DNA"/>
</dbReference>
<evidence type="ECO:0000313" key="4">
    <source>
        <dbReference type="Proteomes" id="UP001178507"/>
    </source>
</evidence>
<dbReference type="Proteomes" id="UP001178507">
    <property type="component" value="Unassembled WGS sequence"/>
</dbReference>
<dbReference type="PANTHER" id="PTHR48050">
    <property type="entry name" value="STEROL 3-BETA-GLUCOSYLTRANSFERASE"/>
    <property type="match status" value="1"/>
</dbReference>
<accession>A0AA36JET7</accession>
<name>A0AA36JET7_9DINO</name>
<feature type="domain" description="Erythromycin biosynthesis protein CIII-like C-terminal" evidence="2">
    <location>
        <begin position="269"/>
        <end position="380"/>
    </location>
</feature>
<keyword evidence="1" id="KW-0808">Transferase</keyword>
<dbReference type="Gene3D" id="3.40.50.2000">
    <property type="entry name" value="Glycogen Phosphorylase B"/>
    <property type="match status" value="2"/>
</dbReference>
<proteinExistence type="predicted"/>
<dbReference type="InterPro" id="IPR010610">
    <property type="entry name" value="EryCIII-like_C"/>
</dbReference>
<reference evidence="3" key="1">
    <citation type="submission" date="2023-08" db="EMBL/GenBank/DDBJ databases">
        <authorList>
            <person name="Chen Y."/>
            <person name="Shah S."/>
            <person name="Dougan E. K."/>
            <person name="Thang M."/>
            <person name="Chan C."/>
        </authorList>
    </citation>
    <scope>NUCLEOTIDE SEQUENCE</scope>
</reference>
<evidence type="ECO:0000256" key="1">
    <source>
        <dbReference type="ARBA" id="ARBA00022679"/>
    </source>
</evidence>
<keyword evidence="4" id="KW-1185">Reference proteome</keyword>
<dbReference type="GO" id="GO:0016906">
    <property type="term" value="F:sterol 3-beta-glucosyltransferase activity"/>
    <property type="evidence" value="ECO:0007669"/>
    <property type="project" value="UniProtKB-ARBA"/>
</dbReference>
<dbReference type="PANTHER" id="PTHR48050:SF13">
    <property type="entry name" value="STEROL 3-BETA-GLUCOSYLTRANSFERASE UGT80A2"/>
    <property type="match status" value="1"/>
</dbReference>
<dbReference type="InterPro" id="IPR002213">
    <property type="entry name" value="UDP_glucos_trans"/>
</dbReference>
<sequence length="525" mass="57401">MSSKEYATTPENVEAFTQNSFLKMITAATAVRKSVNEVVITRIYEALTAYKPELVLSAYLSLCESLAIGKVLGIPVLFFGLQPLVASRYVGAFGIFPVLPDVFRLNLRVWDYLNLDFAENVRKTSGPILEKLAGVPSEEFHLTLEEFYEHCSCSPKYPVLFGISKVLTGPLPPDFTDMCKVLGPVAMEPEKQEGPDFGAQDQSALGAFLAKGDAPVYIGFGSMICRNREYMTELSVRALKIANQRGVVLRGFAEMSEKDIQDPELLSYCKEQVLFVESAAHAKLFPKCKVMVHHGGSGTTSACAMSGVPAVVTPVFFDQFGNAELVNKQGNGVGMMKGLNSITAEELADALKTAQSPAIRQKAQEVAAEMAKENGAAQMVVEVKRFLQDVVDTGIYKSDKAAWEKRRLEAERKNWGYWDFRRTPLIFLPHPQEDIWELEDATLPMSHEMGALSGVLAIPSWAKEVLPLGLADYVVGSDHVHLLAGPGGSLLYHLAGAAGQAQPLSGLLQHQAQQHSATAHPHQPF</sequence>
<organism evidence="3 4">
    <name type="scientific">Effrenium voratum</name>
    <dbReference type="NCBI Taxonomy" id="2562239"/>
    <lineage>
        <taxon>Eukaryota</taxon>
        <taxon>Sar</taxon>
        <taxon>Alveolata</taxon>
        <taxon>Dinophyceae</taxon>
        <taxon>Suessiales</taxon>
        <taxon>Symbiodiniaceae</taxon>
        <taxon>Effrenium</taxon>
    </lineage>
</organism>
<dbReference type="FunFam" id="3.40.50.2000:FF:000009">
    <property type="entry name" value="Sterol 3-beta-glucosyltransferase UGT80A2"/>
    <property type="match status" value="1"/>
</dbReference>
<protein>
    <recommendedName>
        <fullName evidence="2">Erythromycin biosynthesis protein CIII-like C-terminal domain-containing protein</fullName>
    </recommendedName>
</protein>
<gene>
    <name evidence="3" type="ORF">EVOR1521_LOCUS26380</name>
</gene>
<dbReference type="Pfam" id="PF06722">
    <property type="entry name" value="EryCIII-like_C"/>
    <property type="match status" value="1"/>
</dbReference>
<evidence type="ECO:0000259" key="2">
    <source>
        <dbReference type="Pfam" id="PF06722"/>
    </source>
</evidence>
<comment type="caution">
    <text evidence="3">The sequence shown here is derived from an EMBL/GenBank/DDBJ whole genome shotgun (WGS) entry which is preliminary data.</text>
</comment>
<evidence type="ECO:0000313" key="3">
    <source>
        <dbReference type="EMBL" id="CAJ1403794.1"/>
    </source>
</evidence>
<dbReference type="SUPFAM" id="SSF53756">
    <property type="entry name" value="UDP-Glycosyltransferase/glycogen phosphorylase"/>
    <property type="match status" value="1"/>
</dbReference>
<dbReference type="CDD" id="cd03784">
    <property type="entry name" value="GT1_Gtf-like"/>
    <property type="match status" value="1"/>
</dbReference>
<dbReference type="AlphaFoldDB" id="A0AA36JET7"/>
<dbReference type="InterPro" id="IPR050426">
    <property type="entry name" value="Glycosyltransferase_28"/>
</dbReference>